<name>A0ABR0Y8A4_HUSHU</name>
<evidence type="ECO:0000313" key="12">
    <source>
        <dbReference type="Proteomes" id="UP001369086"/>
    </source>
</evidence>
<feature type="region of interest" description="Disordered" evidence="8">
    <location>
        <begin position="1126"/>
        <end position="1147"/>
    </location>
</feature>
<feature type="domain" description="Calponin-homology (CH)" evidence="9">
    <location>
        <begin position="133"/>
        <end position="247"/>
    </location>
</feature>
<dbReference type="PROSITE" id="PS51508">
    <property type="entry name" value="CKK"/>
    <property type="match status" value="1"/>
</dbReference>
<keyword evidence="4 7" id="KW-0175">Coiled coil</keyword>
<sequence length="1364" mass="150500">MPTRCHDAGRAVCGVTAQGGRGDHARRGESAHLAVIDALMSAFAMETMSSVKISVGGVETDSGSAPSKLQPVPWEYAILFWVNKLIHKLQEGTEREQTHRHPPGTDLQTQPSCPTRWYWKLVPHAIAFCLKESGNKPPVIRYRKDKMMTKQTPTFPAVTGVKDLSNGCAIAAAVHHYCPDILRLEDVCLKETMSVADSLYNLQLIQEFCQECLGSCCPLALEDLLYTPPVLKVNIMTFMAELFWWFEIRKPEFVNPKEPLDLEDVSGMNECTSPTSGNSNSGSPAFIFRQPFLPLASPQSPSRSSPGSLNQSTSMPHVEGIGRTWTKKQRRPLSQEVSFSIPFGLDSDVEVVMGNPVLSSSSLVRSVSSDSLNPSVFQAPQTVTHATYTPPDDVDGFLRKHPAGKNGPLGPQRATWSTQTPATLGKMKAEREGLENGLPDDLPTIEEAMQIIHNEGTLEPRLHPEGAPDEFYLHSPYILEDSRGRLDGSPSRLSCSAPSRSGMMHRVPGEVAAAGLGFPSERGWCQRRTSEGSRISRDDDSVLRDNSLDSDEEFPKQQQQPKQDVRDGKDDCPSGLSSQPDSSNSNQDSSTSMGVRMTSFAERKKKLSTSETPKDPAEPQMVTSAQKCEESPGKSPALNTEMSQLGARLEEKRRAIEAQKKRIEAIFAKHRQRLGKSAFLQLKREGGGGGSDLEGEEETPKLSLEERLSRIEDEEELDTPSPLGTLETPDSKPWEPKSHPEKQVTFSPEIGKEKLEDEAHLGEYNKAVSKLNAALSSLQSDMQRLSDQQKQLMHKKPATKAWVIPASPKPTAATPPLPASSQRLSRDFQLKRSTDLSSSSPSPSPSRKPPSSSSTPLTPKSPQPAYKRSQSAPPKSPKHSRPLDLKFPPLTRVMTPPNNVDTLPHLRKFSSSQCTVQTSSSFNIGGERASRAPVVEDDSSETGSSEDQLFSLEMEGNARPWGRKEQEGGSSSGAPSECSFESDPQPPAPTLNGKRSSLIEIALSSLRAPEEEEEGEENGSDSTNEQRGGVGFFFKDEARPEDEMAQRRAALLEKQQKRAEEVKRRKQWQELDSKPAGEVGEVKEEKPEQPSRPVEKGARRGDFTRQEYERRHQLKIMEDLDKVLRQKPTTVRGVKKQRPKTVFRDDSVLSRSPVKGYLGSRLSKVYSHSTLSLSTMASDTGKKSPRAQSPSGLKSPSRLLSNQNGEDWENTSTASSPASIPEYTGPKLYKEPSLKSNKFIIHNALSRCCLAGRVNEAQKNKILEEMEKSKANHFLILFRDASCQFRAVYSMNPETEEMQRVAGIGPRVISLGMVEGIFKYSSDRKQFTPIPSKTMSMSVDAVTIQGHLWQSKRPGTPKKPGTPK</sequence>
<feature type="compositionally biased region" description="Low complexity" evidence="8">
    <location>
        <begin position="296"/>
        <end position="312"/>
    </location>
</feature>
<dbReference type="InterPro" id="IPR011033">
    <property type="entry name" value="PRC_barrel-like_sf"/>
</dbReference>
<comment type="caution">
    <text evidence="11">The sequence shown here is derived from an EMBL/GenBank/DDBJ whole genome shotgun (WGS) entry which is preliminary data.</text>
</comment>
<feature type="compositionally biased region" description="Basic and acidic residues" evidence="8">
    <location>
        <begin position="528"/>
        <end position="547"/>
    </location>
</feature>
<evidence type="ECO:0000313" key="11">
    <source>
        <dbReference type="EMBL" id="KAK6468788.1"/>
    </source>
</evidence>
<dbReference type="SUPFAM" id="SSF47576">
    <property type="entry name" value="Calponin-homology domain, CH-domain"/>
    <property type="match status" value="1"/>
</dbReference>
<dbReference type="SMART" id="SM01051">
    <property type="entry name" value="CAMSAP_CKK"/>
    <property type="match status" value="1"/>
</dbReference>
<comment type="subcellular location">
    <subcellularLocation>
        <location evidence="1">Cytoplasm</location>
        <location evidence="1">Cytoskeleton</location>
    </subcellularLocation>
</comment>
<dbReference type="InterPro" id="IPR038209">
    <property type="entry name" value="CKK_dom_sf"/>
</dbReference>
<proteinExistence type="inferred from homology"/>
<feature type="domain" description="CKK" evidence="10">
    <location>
        <begin position="1225"/>
        <end position="1359"/>
    </location>
</feature>
<accession>A0ABR0Y8A4</accession>
<dbReference type="Pfam" id="PF11971">
    <property type="entry name" value="CAMSAP_CH"/>
    <property type="match status" value="1"/>
</dbReference>
<feature type="region of interest" description="Disordered" evidence="8">
    <location>
        <begin position="678"/>
        <end position="757"/>
    </location>
</feature>
<feature type="compositionally biased region" description="Acidic residues" evidence="8">
    <location>
        <begin position="1010"/>
        <end position="1019"/>
    </location>
</feature>
<dbReference type="InterPro" id="IPR036872">
    <property type="entry name" value="CH_dom_sf"/>
</dbReference>
<dbReference type="EMBL" id="JAHFZB010000042">
    <property type="protein sequence ID" value="KAK6468788.1"/>
    <property type="molecule type" value="Genomic_DNA"/>
</dbReference>
<feature type="region of interest" description="Disordered" evidence="8">
    <location>
        <begin position="522"/>
        <end position="639"/>
    </location>
</feature>
<dbReference type="Pfam" id="PF08683">
    <property type="entry name" value="CAMSAP_CKK"/>
    <property type="match status" value="1"/>
</dbReference>
<reference evidence="11 12" key="1">
    <citation type="submission" date="2021-05" db="EMBL/GenBank/DDBJ databases">
        <authorList>
            <person name="Zahm M."/>
            <person name="Klopp C."/>
            <person name="Cabau C."/>
            <person name="Kuhl H."/>
            <person name="Suciu R."/>
            <person name="Ciorpac M."/>
            <person name="Holostenco D."/>
            <person name="Gessner J."/>
            <person name="Wuertz S."/>
            <person name="Hohne C."/>
            <person name="Stock M."/>
            <person name="Gislard M."/>
            <person name="Lluch J."/>
            <person name="Milhes M."/>
            <person name="Lampietro C."/>
            <person name="Lopez Roques C."/>
            <person name="Donnadieu C."/>
            <person name="Du K."/>
            <person name="Schartl M."/>
            <person name="Guiguen Y."/>
        </authorList>
    </citation>
    <scope>NUCLEOTIDE SEQUENCE [LARGE SCALE GENOMIC DNA]</scope>
    <source>
        <strain evidence="11">Hh-F2</strain>
        <tissue evidence="11">Blood</tissue>
    </source>
</reference>
<feature type="compositionally biased region" description="Basic and acidic residues" evidence="8">
    <location>
        <begin position="1034"/>
        <end position="1111"/>
    </location>
</feature>
<gene>
    <name evidence="11" type="ORF">HHUSO_G33133</name>
</gene>
<feature type="region of interest" description="Disordered" evidence="8">
    <location>
        <begin position="781"/>
        <end position="1111"/>
    </location>
</feature>
<evidence type="ECO:0000256" key="8">
    <source>
        <dbReference type="SAM" id="MobiDB-lite"/>
    </source>
</evidence>
<keyword evidence="5" id="KW-0206">Cytoskeleton</keyword>
<feature type="compositionally biased region" description="Basic and acidic residues" evidence="8">
    <location>
        <begin position="563"/>
        <end position="572"/>
    </location>
</feature>
<dbReference type="SUPFAM" id="SSF50346">
    <property type="entry name" value="PRC-barrel domain"/>
    <property type="match status" value="1"/>
</dbReference>
<feature type="compositionally biased region" description="Basic and acidic residues" evidence="8">
    <location>
        <begin position="729"/>
        <end position="742"/>
    </location>
</feature>
<feature type="compositionally biased region" description="Low complexity" evidence="8">
    <location>
        <begin position="849"/>
        <end position="860"/>
    </location>
</feature>
<dbReference type="InterPro" id="IPR022613">
    <property type="entry name" value="CH_CAMSAP_2"/>
</dbReference>
<evidence type="ECO:0000256" key="1">
    <source>
        <dbReference type="ARBA" id="ARBA00004245"/>
    </source>
</evidence>
<organism evidence="11 12">
    <name type="scientific">Huso huso</name>
    <name type="common">Beluga</name>
    <name type="synonym">Acipenser huso</name>
    <dbReference type="NCBI Taxonomy" id="61971"/>
    <lineage>
        <taxon>Eukaryota</taxon>
        <taxon>Metazoa</taxon>
        <taxon>Chordata</taxon>
        <taxon>Craniata</taxon>
        <taxon>Vertebrata</taxon>
        <taxon>Euteleostomi</taxon>
        <taxon>Actinopterygii</taxon>
        <taxon>Chondrostei</taxon>
        <taxon>Acipenseriformes</taxon>
        <taxon>Acipenseridae</taxon>
        <taxon>Huso</taxon>
    </lineage>
</organism>
<feature type="region of interest" description="Disordered" evidence="8">
    <location>
        <begin position="296"/>
        <end position="329"/>
    </location>
</feature>
<evidence type="ECO:0000256" key="3">
    <source>
        <dbReference type="ARBA" id="ARBA00022701"/>
    </source>
</evidence>
<feature type="compositionally biased region" description="Polar residues" evidence="8">
    <location>
        <begin position="781"/>
        <end position="791"/>
    </location>
</feature>
<evidence type="ECO:0000256" key="2">
    <source>
        <dbReference type="ARBA" id="ARBA00022490"/>
    </source>
</evidence>
<dbReference type="PANTHER" id="PTHR21595:SF2">
    <property type="entry name" value="CALMODULIN-REGULATED SPECTRIN-ASSOCIATED PROTEIN 3"/>
    <property type="match status" value="1"/>
</dbReference>
<feature type="compositionally biased region" description="Low complexity" evidence="8">
    <location>
        <begin position="573"/>
        <end position="592"/>
    </location>
</feature>
<feature type="coiled-coil region" evidence="7">
    <location>
        <begin position="642"/>
        <end position="669"/>
    </location>
</feature>
<feature type="compositionally biased region" description="Low complexity" evidence="8">
    <location>
        <begin position="910"/>
        <end position="921"/>
    </location>
</feature>
<protein>
    <submittedName>
        <fullName evidence="11">Calmodulin-regulated spectrin-associated protein 3</fullName>
    </submittedName>
</protein>
<dbReference type="Proteomes" id="UP001369086">
    <property type="component" value="Unassembled WGS sequence"/>
</dbReference>
<evidence type="ECO:0000259" key="10">
    <source>
        <dbReference type="PROSITE" id="PS51508"/>
    </source>
</evidence>
<dbReference type="InterPro" id="IPR014797">
    <property type="entry name" value="CKK_CAMSAP"/>
</dbReference>
<evidence type="ECO:0000256" key="4">
    <source>
        <dbReference type="ARBA" id="ARBA00023054"/>
    </source>
</evidence>
<comment type="domain">
    <text evidence="6">The CKK domain binds microtubules.</text>
</comment>
<dbReference type="InterPro" id="IPR031372">
    <property type="entry name" value="CAMSAP_CC1"/>
</dbReference>
<dbReference type="Gene3D" id="3.10.20.360">
    <property type="entry name" value="CKK domain"/>
    <property type="match status" value="1"/>
</dbReference>
<keyword evidence="3 6" id="KW-0493">Microtubule</keyword>
<feature type="compositionally biased region" description="Polar residues" evidence="8">
    <location>
        <begin position="1186"/>
        <end position="1218"/>
    </location>
</feature>
<dbReference type="Pfam" id="PF17095">
    <property type="entry name" value="CAMSAP_CC1"/>
    <property type="match status" value="1"/>
</dbReference>
<dbReference type="InterPro" id="IPR001715">
    <property type="entry name" value="CH_dom"/>
</dbReference>
<dbReference type="InterPro" id="IPR032940">
    <property type="entry name" value="CAMSAP"/>
</dbReference>
<keyword evidence="12" id="KW-1185">Reference proteome</keyword>
<dbReference type="PROSITE" id="PS50021">
    <property type="entry name" value="CH"/>
    <property type="match status" value="1"/>
</dbReference>
<keyword evidence="2" id="KW-0963">Cytoplasm</keyword>
<dbReference type="PANTHER" id="PTHR21595">
    <property type="entry name" value="PATRONIN"/>
    <property type="match status" value="1"/>
</dbReference>
<feature type="region of interest" description="Disordered" evidence="8">
    <location>
        <begin position="482"/>
        <end position="504"/>
    </location>
</feature>
<feature type="compositionally biased region" description="Basic and acidic residues" evidence="8">
    <location>
        <begin position="698"/>
        <end position="711"/>
    </location>
</feature>
<evidence type="ECO:0000259" key="9">
    <source>
        <dbReference type="PROSITE" id="PS50021"/>
    </source>
</evidence>
<feature type="region of interest" description="Disordered" evidence="8">
    <location>
        <begin position="1175"/>
        <end position="1223"/>
    </location>
</feature>
<feature type="compositionally biased region" description="Basic and acidic residues" evidence="8">
    <location>
        <begin position="824"/>
        <end position="834"/>
    </location>
</feature>
<evidence type="ECO:0000256" key="6">
    <source>
        <dbReference type="PROSITE-ProRule" id="PRU00841"/>
    </source>
</evidence>
<evidence type="ECO:0000256" key="5">
    <source>
        <dbReference type="ARBA" id="ARBA00023212"/>
    </source>
</evidence>
<comment type="similarity">
    <text evidence="6">Belongs to the CAMSAP1 family.</text>
</comment>
<evidence type="ECO:0000256" key="7">
    <source>
        <dbReference type="SAM" id="Coils"/>
    </source>
</evidence>